<dbReference type="Proteomes" id="UP001595833">
    <property type="component" value="Unassembled WGS sequence"/>
</dbReference>
<evidence type="ECO:0000313" key="2">
    <source>
        <dbReference type="EMBL" id="MFC5057659.1"/>
    </source>
</evidence>
<dbReference type="RefSeq" id="WP_344035948.1">
    <property type="nucleotide sequence ID" value="NZ_BAAAKE010000004.1"/>
</dbReference>
<name>A0ABV9Y8F2_9PSEU</name>
<evidence type="ECO:0000256" key="1">
    <source>
        <dbReference type="SAM" id="Phobius"/>
    </source>
</evidence>
<comment type="caution">
    <text evidence="2">The sequence shown here is derived from an EMBL/GenBank/DDBJ whole genome shotgun (WGS) entry which is preliminary data.</text>
</comment>
<dbReference type="EMBL" id="JBHSJB010000028">
    <property type="protein sequence ID" value="MFC5057659.1"/>
    <property type="molecule type" value="Genomic_DNA"/>
</dbReference>
<reference evidence="3" key="1">
    <citation type="journal article" date="2019" name="Int. J. Syst. Evol. Microbiol.">
        <title>The Global Catalogue of Microorganisms (GCM) 10K type strain sequencing project: providing services to taxonomists for standard genome sequencing and annotation.</title>
        <authorList>
            <consortium name="The Broad Institute Genomics Platform"/>
            <consortium name="The Broad Institute Genome Sequencing Center for Infectious Disease"/>
            <person name="Wu L."/>
            <person name="Ma J."/>
        </authorList>
    </citation>
    <scope>NUCLEOTIDE SEQUENCE [LARGE SCALE GENOMIC DNA]</scope>
    <source>
        <strain evidence="3">KCTC 12848</strain>
    </source>
</reference>
<protein>
    <submittedName>
        <fullName evidence="2">Uncharacterized protein</fullName>
    </submittedName>
</protein>
<keyword evidence="1" id="KW-0472">Membrane</keyword>
<accession>A0ABV9Y8F2</accession>
<keyword evidence="1" id="KW-0812">Transmembrane</keyword>
<proteinExistence type="predicted"/>
<evidence type="ECO:0000313" key="3">
    <source>
        <dbReference type="Proteomes" id="UP001595833"/>
    </source>
</evidence>
<gene>
    <name evidence="2" type="ORF">ACFPFM_28420</name>
</gene>
<feature type="transmembrane region" description="Helical" evidence="1">
    <location>
        <begin position="43"/>
        <end position="63"/>
    </location>
</feature>
<feature type="transmembrane region" description="Helical" evidence="1">
    <location>
        <begin position="12"/>
        <end position="37"/>
    </location>
</feature>
<keyword evidence="1" id="KW-1133">Transmembrane helix</keyword>
<keyword evidence="3" id="KW-1185">Reference proteome</keyword>
<sequence length="288" mass="31643">MRGFVSSFERQVLRLGLAGLFDAGLSILSLGAVLSAVLGGPAVRSAAVVVAVLAVLATFATLISRRNHGEAERELHRRLIARYCGVIQDMTGGPLHIVKWDDVTVIDGAGGARETVRVRARVESTPAHFFRFRIGPGWAQPGKQRAAVACDVRTELVNGDPGPRCDVTKSWRSDGRLELLVHLPSPARLGAEARFRIDIRWPGMCEPLVVRRQPDDYVLHFARVADEVHYEIVLPEGEEAYLEPIGFDEGDDGYRVEVVAERAGRVHVVLTAHSVPAKHRFGVRLDLK</sequence>
<organism evidence="2 3">
    <name type="scientific">Saccharothrix xinjiangensis</name>
    <dbReference type="NCBI Taxonomy" id="204798"/>
    <lineage>
        <taxon>Bacteria</taxon>
        <taxon>Bacillati</taxon>
        <taxon>Actinomycetota</taxon>
        <taxon>Actinomycetes</taxon>
        <taxon>Pseudonocardiales</taxon>
        <taxon>Pseudonocardiaceae</taxon>
        <taxon>Saccharothrix</taxon>
    </lineage>
</organism>